<dbReference type="HOGENOM" id="CLU_010194_1_3_7"/>
<dbReference type="GO" id="GO:0016491">
    <property type="term" value="F:oxidoreductase activity"/>
    <property type="evidence" value="ECO:0007669"/>
    <property type="project" value="UniProtKB-KW"/>
</dbReference>
<keyword evidence="4" id="KW-1185">Reference proteome</keyword>
<protein>
    <recommendedName>
        <fullName evidence="5">3-oxoacyl-[acyl-carrier-protein] reductase</fullName>
    </recommendedName>
</protein>
<evidence type="ECO:0000256" key="1">
    <source>
        <dbReference type="ARBA" id="ARBA00006484"/>
    </source>
</evidence>
<sequence>MMNFQGQKVVVSGASRGIGKAISLEFLEQGATVIGVYAGNTAAAQSFISECERFDGRLQLHQCNVADADQVASFFNAVEKQFDYIDILINNAGIRRDKLLALMDQSSWQQVIDINLTGTFNMCRGAVLLMLKKKYGRIINITSPVATLGFAGQTNYGASKAGQIGLTRSLSKETARKKITVNCVSPGFIDTELIDDLTPEQVKAYKKSVPMRRFGTVAEVASAVLFLASKDAAYITGTVLDVNGGL</sequence>
<evidence type="ECO:0000256" key="2">
    <source>
        <dbReference type="ARBA" id="ARBA00023002"/>
    </source>
</evidence>
<dbReference type="PRINTS" id="PR00080">
    <property type="entry name" value="SDRFAMILY"/>
</dbReference>
<dbReference type="RefSeq" id="WP_015405190.1">
    <property type="nucleotide sequence ID" value="NC_020304.1"/>
</dbReference>
<proteinExistence type="inferred from homology"/>
<dbReference type="OrthoDB" id="9804774at2"/>
<dbReference type="NCBIfam" id="NF009466">
    <property type="entry name" value="PRK12826.1-2"/>
    <property type="match status" value="1"/>
</dbReference>
<dbReference type="InterPro" id="IPR002347">
    <property type="entry name" value="SDR_fam"/>
</dbReference>
<dbReference type="EMBL" id="CP003985">
    <property type="protein sequence ID" value="AGF79506.1"/>
    <property type="molecule type" value="Genomic_DNA"/>
</dbReference>
<dbReference type="PANTHER" id="PTHR42879:SF2">
    <property type="entry name" value="3-OXOACYL-[ACYL-CARRIER-PROTEIN] REDUCTASE FABG"/>
    <property type="match status" value="1"/>
</dbReference>
<accession>M1PT68</accession>
<dbReference type="KEGG" id="dsf:UWK_02977"/>
<dbReference type="PRINTS" id="PR00081">
    <property type="entry name" value="GDHRDH"/>
</dbReference>
<dbReference type="PATRIC" id="fig|1167006.5.peg.3215"/>
<dbReference type="InterPro" id="IPR036291">
    <property type="entry name" value="NAD(P)-bd_dom_sf"/>
</dbReference>
<organism evidence="3 4">
    <name type="scientific">Desulfocapsa sulfexigens (strain DSM 10523 / SB164P1)</name>
    <dbReference type="NCBI Taxonomy" id="1167006"/>
    <lineage>
        <taxon>Bacteria</taxon>
        <taxon>Pseudomonadati</taxon>
        <taxon>Thermodesulfobacteriota</taxon>
        <taxon>Desulfobulbia</taxon>
        <taxon>Desulfobulbales</taxon>
        <taxon>Desulfocapsaceae</taxon>
        <taxon>Desulfocapsa</taxon>
    </lineage>
</organism>
<dbReference type="SUPFAM" id="SSF51735">
    <property type="entry name" value="NAD(P)-binding Rossmann-fold domains"/>
    <property type="match status" value="1"/>
</dbReference>
<dbReference type="InterPro" id="IPR050259">
    <property type="entry name" value="SDR"/>
</dbReference>
<keyword evidence="2 3" id="KW-0560">Oxidoreductase</keyword>
<reference evidence="4" key="1">
    <citation type="journal article" date="2013" name="Stand. Genomic Sci.">
        <title>Complete genome sequence of Desulfocapsa sulfexigens, a marine deltaproteobacterium specialized in disproportionating inorganic sulfur compounds.</title>
        <authorList>
            <person name="Finster K.W."/>
            <person name="Kjeldsen K.U."/>
            <person name="Kube M."/>
            <person name="Reinhardt R."/>
            <person name="Mussmann M."/>
            <person name="Amann R."/>
            <person name="Schreiber L."/>
        </authorList>
    </citation>
    <scope>NUCLEOTIDE SEQUENCE [LARGE SCALE GENOMIC DNA]</scope>
    <source>
        <strain evidence="4">DSM 10523 / SB164P1</strain>
    </source>
</reference>
<evidence type="ECO:0008006" key="5">
    <source>
        <dbReference type="Google" id="ProtNLM"/>
    </source>
</evidence>
<evidence type="ECO:0000313" key="3">
    <source>
        <dbReference type="EMBL" id="AGF79506.1"/>
    </source>
</evidence>
<comment type="similarity">
    <text evidence="1">Belongs to the short-chain dehydrogenases/reductases (SDR) family.</text>
</comment>
<gene>
    <name evidence="3" type="ordered locus">UWK_02977</name>
</gene>
<dbReference type="eggNOG" id="COG1028">
    <property type="taxonomic scope" value="Bacteria"/>
</dbReference>
<dbReference type="AlphaFoldDB" id="M1PT68"/>
<dbReference type="STRING" id="1167006.UWK_02977"/>
<evidence type="ECO:0000313" key="4">
    <source>
        <dbReference type="Proteomes" id="UP000011721"/>
    </source>
</evidence>
<dbReference type="Pfam" id="PF13561">
    <property type="entry name" value="adh_short_C2"/>
    <property type="match status" value="1"/>
</dbReference>
<name>M1PT68_DESSD</name>
<dbReference type="FunFam" id="3.40.50.720:FF:000173">
    <property type="entry name" value="3-oxoacyl-[acyl-carrier protein] reductase"/>
    <property type="match status" value="1"/>
</dbReference>
<dbReference type="Proteomes" id="UP000011721">
    <property type="component" value="Chromosome"/>
</dbReference>
<dbReference type="PANTHER" id="PTHR42879">
    <property type="entry name" value="3-OXOACYL-(ACYL-CARRIER-PROTEIN) REDUCTASE"/>
    <property type="match status" value="1"/>
</dbReference>
<dbReference type="Gene3D" id="3.40.50.720">
    <property type="entry name" value="NAD(P)-binding Rossmann-like Domain"/>
    <property type="match status" value="1"/>
</dbReference>